<keyword evidence="3" id="KW-1185">Reference proteome</keyword>
<protein>
    <submittedName>
        <fullName evidence="2">Uncharacterized protein</fullName>
    </submittedName>
</protein>
<dbReference type="Proteomes" id="UP001283361">
    <property type="component" value="Unassembled WGS sequence"/>
</dbReference>
<organism evidence="2 3">
    <name type="scientific">Elysia crispata</name>
    <name type="common">lettuce slug</name>
    <dbReference type="NCBI Taxonomy" id="231223"/>
    <lineage>
        <taxon>Eukaryota</taxon>
        <taxon>Metazoa</taxon>
        <taxon>Spiralia</taxon>
        <taxon>Lophotrochozoa</taxon>
        <taxon>Mollusca</taxon>
        <taxon>Gastropoda</taxon>
        <taxon>Heterobranchia</taxon>
        <taxon>Euthyneura</taxon>
        <taxon>Panpulmonata</taxon>
        <taxon>Sacoglossa</taxon>
        <taxon>Placobranchoidea</taxon>
        <taxon>Plakobranchidae</taxon>
        <taxon>Elysia</taxon>
    </lineage>
</organism>
<dbReference type="EMBL" id="JAWDGP010000459">
    <property type="protein sequence ID" value="KAK3800391.1"/>
    <property type="molecule type" value="Genomic_DNA"/>
</dbReference>
<name>A0AAE1B7H8_9GAST</name>
<dbReference type="AlphaFoldDB" id="A0AAE1B7H8"/>
<sequence length="105" mass="11544">MSVKQKEGPPSRQNLQRSPAQKAVLPHKRYARQACSPHGKAHKEALHTRRKVEPPQRKPHGRIAEDDFSSRQSLVMGSAQEAVGTQLEETIADVSCSENLPGIGV</sequence>
<evidence type="ECO:0000313" key="2">
    <source>
        <dbReference type="EMBL" id="KAK3800391.1"/>
    </source>
</evidence>
<reference evidence="2" key="1">
    <citation type="journal article" date="2023" name="G3 (Bethesda)">
        <title>A reference genome for the long-term kleptoplast-retaining sea slug Elysia crispata morphotype clarki.</title>
        <authorList>
            <person name="Eastman K.E."/>
            <person name="Pendleton A.L."/>
            <person name="Shaikh M.A."/>
            <person name="Suttiyut T."/>
            <person name="Ogas R."/>
            <person name="Tomko P."/>
            <person name="Gavelis G."/>
            <person name="Widhalm J.R."/>
            <person name="Wisecaver J.H."/>
        </authorList>
    </citation>
    <scope>NUCLEOTIDE SEQUENCE</scope>
    <source>
        <strain evidence="2">ECLA1</strain>
    </source>
</reference>
<proteinExistence type="predicted"/>
<feature type="region of interest" description="Disordered" evidence="1">
    <location>
        <begin position="1"/>
        <end position="70"/>
    </location>
</feature>
<feature type="compositionally biased region" description="Basic and acidic residues" evidence="1">
    <location>
        <begin position="42"/>
        <end position="69"/>
    </location>
</feature>
<evidence type="ECO:0000256" key="1">
    <source>
        <dbReference type="SAM" id="MobiDB-lite"/>
    </source>
</evidence>
<gene>
    <name evidence="2" type="ORF">RRG08_052774</name>
</gene>
<comment type="caution">
    <text evidence="2">The sequence shown here is derived from an EMBL/GenBank/DDBJ whole genome shotgun (WGS) entry which is preliminary data.</text>
</comment>
<evidence type="ECO:0000313" key="3">
    <source>
        <dbReference type="Proteomes" id="UP001283361"/>
    </source>
</evidence>
<accession>A0AAE1B7H8</accession>